<keyword evidence="5" id="KW-1185">Reference proteome</keyword>
<gene>
    <name evidence="4" type="ORF">VNO78_13415</name>
</gene>
<dbReference type="PROSITE" id="PS51375">
    <property type="entry name" value="PPR"/>
    <property type="match status" value="5"/>
</dbReference>
<dbReference type="EMBL" id="JAYMYS010000003">
    <property type="protein sequence ID" value="KAK7401716.1"/>
    <property type="molecule type" value="Genomic_DNA"/>
</dbReference>
<dbReference type="InterPro" id="IPR002885">
    <property type="entry name" value="PPR_rpt"/>
</dbReference>
<evidence type="ECO:0000256" key="2">
    <source>
        <dbReference type="ARBA" id="ARBA00022737"/>
    </source>
</evidence>
<evidence type="ECO:0000313" key="4">
    <source>
        <dbReference type="EMBL" id="KAK7401716.1"/>
    </source>
</evidence>
<dbReference type="Proteomes" id="UP001386955">
    <property type="component" value="Unassembled WGS sequence"/>
</dbReference>
<dbReference type="Gene3D" id="1.25.40.10">
    <property type="entry name" value="Tetratricopeptide repeat domain"/>
    <property type="match status" value="3"/>
</dbReference>
<reference evidence="4 5" key="1">
    <citation type="submission" date="2024-01" db="EMBL/GenBank/DDBJ databases">
        <title>The genomes of 5 underutilized Papilionoideae crops provide insights into root nodulation and disease resistanc.</title>
        <authorList>
            <person name="Jiang F."/>
        </authorList>
    </citation>
    <scope>NUCLEOTIDE SEQUENCE [LARGE SCALE GENOMIC DNA]</scope>
    <source>
        <strain evidence="4">DUOXIRENSHENG_FW03</strain>
        <tissue evidence="4">Leaves</tissue>
    </source>
</reference>
<dbReference type="Pfam" id="PF01535">
    <property type="entry name" value="PPR"/>
    <property type="match status" value="2"/>
</dbReference>
<keyword evidence="2" id="KW-0677">Repeat</keyword>
<feature type="repeat" description="PPR" evidence="3">
    <location>
        <begin position="302"/>
        <end position="336"/>
    </location>
</feature>
<evidence type="ECO:0000313" key="5">
    <source>
        <dbReference type="Proteomes" id="UP001386955"/>
    </source>
</evidence>
<dbReference type="PANTHER" id="PTHR47941">
    <property type="entry name" value="PENTATRICOPEPTIDE REPEAT-CONTAINING PROTEIN 3, MITOCHONDRIAL"/>
    <property type="match status" value="1"/>
</dbReference>
<feature type="repeat" description="PPR" evidence="3">
    <location>
        <begin position="267"/>
        <end position="301"/>
    </location>
</feature>
<proteinExistence type="inferred from homology"/>
<name>A0AAN9SQ32_PSOTE</name>
<feature type="repeat" description="PPR" evidence="3">
    <location>
        <begin position="337"/>
        <end position="371"/>
    </location>
</feature>
<evidence type="ECO:0000256" key="3">
    <source>
        <dbReference type="PROSITE-ProRule" id="PRU00708"/>
    </source>
</evidence>
<dbReference type="AlphaFoldDB" id="A0AAN9SQ32"/>
<comment type="caution">
    <text evidence="4">The sequence shown here is derived from an EMBL/GenBank/DDBJ whole genome shotgun (WGS) entry which is preliminary data.</text>
</comment>
<dbReference type="Pfam" id="PF13041">
    <property type="entry name" value="PPR_2"/>
    <property type="match status" value="2"/>
</dbReference>
<protein>
    <recommendedName>
        <fullName evidence="6">Pentatricopeptide repeat-containing protein</fullName>
    </recommendedName>
</protein>
<accession>A0AAN9SQ32</accession>
<evidence type="ECO:0000256" key="1">
    <source>
        <dbReference type="ARBA" id="ARBA00007626"/>
    </source>
</evidence>
<feature type="repeat" description="PPR" evidence="3">
    <location>
        <begin position="197"/>
        <end position="231"/>
    </location>
</feature>
<dbReference type="NCBIfam" id="TIGR00756">
    <property type="entry name" value="PPR"/>
    <property type="match status" value="4"/>
</dbReference>
<sequence length="406" mass="45225">MKRERLASLRRSGELNRKMMVPWKGRRLVQFCTAAAAAAAAGGGGNRDTAILARLKEKDWLTPKEASNLLTSLRHPSSTLSFFHLYTSRYDFLPSESLCITLISKLALSHHLHPILSLHQTLLTHPRPFSDNLFYALIKAYAHSFHRIDIALHTLHHMPSPSTRTFNFLLNVLVNLRLHDAARHLFLHAPRLGVPLDACTLNILIKGLCARGHLNAAFGVLGEFQGLGCQATARTYATLMKGLCEMGRVEEAFGLLEKMESGGVDADVAVFNILIGGLRKLGRVDEGWRVLEGMLGKGVSPNAVTYNEVLSGLVQNGRFHEGKDLVENMGFKGFLPSFGAYKALVLGFSDNERLQELEWVLRDMVRKGFVPRMGMWRKIVKCLVQKEENSLSLAFAIHAVLQLDHD</sequence>
<evidence type="ECO:0008006" key="6">
    <source>
        <dbReference type="Google" id="ProtNLM"/>
    </source>
</evidence>
<dbReference type="InterPro" id="IPR011990">
    <property type="entry name" value="TPR-like_helical_dom_sf"/>
</dbReference>
<comment type="similarity">
    <text evidence="1">Belongs to the PPR family. P subfamily.</text>
</comment>
<organism evidence="4 5">
    <name type="scientific">Psophocarpus tetragonolobus</name>
    <name type="common">Winged bean</name>
    <name type="synonym">Dolichos tetragonolobus</name>
    <dbReference type="NCBI Taxonomy" id="3891"/>
    <lineage>
        <taxon>Eukaryota</taxon>
        <taxon>Viridiplantae</taxon>
        <taxon>Streptophyta</taxon>
        <taxon>Embryophyta</taxon>
        <taxon>Tracheophyta</taxon>
        <taxon>Spermatophyta</taxon>
        <taxon>Magnoliopsida</taxon>
        <taxon>eudicotyledons</taxon>
        <taxon>Gunneridae</taxon>
        <taxon>Pentapetalae</taxon>
        <taxon>rosids</taxon>
        <taxon>fabids</taxon>
        <taxon>Fabales</taxon>
        <taxon>Fabaceae</taxon>
        <taxon>Papilionoideae</taxon>
        <taxon>50 kb inversion clade</taxon>
        <taxon>NPAAA clade</taxon>
        <taxon>indigoferoid/millettioid clade</taxon>
        <taxon>Phaseoleae</taxon>
        <taxon>Psophocarpus</taxon>
    </lineage>
</organism>
<feature type="repeat" description="PPR" evidence="3">
    <location>
        <begin position="232"/>
        <end position="266"/>
    </location>
</feature>